<dbReference type="GO" id="GO:0016887">
    <property type="term" value="F:ATP hydrolysis activity"/>
    <property type="evidence" value="ECO:0007669"/>
    <property type="project" value="InterPro"/>
</dbReference>
<dbReference type="GO" id="GO:0005304">
    <property type="term" value="F:L-valine transmembrane transporter activity"/>
    <property type="evidence" value="ECO:0007669"/>
    <property type="project" value="TreeGrafter"/>
</dbReference>
<dbReference type="PANTHER" id="PTHR45772">
    <property type="entry name" value="CONSERVED COMPONENT OF ABC TRANSPORTER FOR NATURAL AMINO ACIDS-RELATED"/>
    <property type="match status" value="1"/>
</dbReference>
<dbReference type="GO" id="GO:1903805">
    <property type="term" value="P:L-valine import across plasma membrane"/>
    <property type="evidence" value="ECO:0007669"/>
    <property type="project" value="TreeGrafter"/>
</dbReference>
<dbReference type="GO" id="GO:0005886">
    <property type="term" value="C:plasma membrane"/>
    <property type="evidence" value="ECO:0007669"/>
    <property type="project" value="TreeGrafter"/>
</dbReference>
<dbReference type="SUPFAM" id="SSF52540">
    <property type="entry name" value="P-loop containing nucleoside triphosphate hydrolases"/>
    <property type="match status" value="1"/>
</dbReference>
<dbReference type="CDD" id="cd03219">
    <property type="entry name" value="ABC_Mj1267_LivG_branched"/>
    <property type="match status" value="1"/>
</dbReference>
<sequence length="258" mass="27790">MTDQNILSLKDVVRDFDGLRAVGGKDGLTFDVSAGKILGLIGPNGAGKSTTFNLISGVLKPTSGSVRFNGTDLAGLRPSDIASLGLARTFQTPRAFTSLSVLDNVLVGLAHSREGLLPGILGTWQRQDAEEREQALHWLDRLGLAGLRDQDVTNLSGGELRMLEIARQLARGPRALLLDEPTAGLDSTFQERLLSILQGCHAEGMTLVIVEHNLPFILELAQDMLVLQNGALLARGTPEDIRRDPIVIKAYLGDEHEA</sequence>
<dbReference type="GO" id="GO:0042941">
    <property type="term" value="P:D-alanine transmembrane transport"/>
    <property type="evidence" value="ECO:0007669"/>
    <property type="project" value="TreeGrafter"/>
</dbReference>
<accession>A0AAU8AKJ9</accession>
<dbReference type="PANTHER" id="PTHR45772:SF7">
    <property type="entry name" value="AMINO ACID ABC TRANSPORTER ATP-BINDING PROTEIN"/>
    <property type="match status" value="1"/>
</dbReference>
<evidence type="ECO:0000256" key="3">
    <source>
        <dbReference type="ARBA" id="ARBA00022840"/>
    </source>
</evidence>
<dbReference type="GO" id="GO:0015808">
    <property type="term" value="P:L-alanine transport"/>
    <property type="evidence" value="ECO:0007669"/>
    <property type="project" value="TreeGrafter"/>
</dbReference>
<dbReference type="Pfam" id="PF12399">
    <property type="entry name" value="BCA_ABC_TP_C"/>
    <property type="match status" value="1"/>
</dbReference>
<dbReference type="AlphaFoldDB" id="A0AAU8AKJ9"/>
<gene>
    <name evidence="5" type="ORF">PVT71_19990</name>
</gene>
<keyword evidence="2" id="KW-0547">Nucleotide-binding</keyword>
<keyword evidence="1" id="KW-0813">Transport</keyword>
<proteinExistence type="predicted"/>
<dbReference type="GO" id="GO:0015192">
    <property type="term" value="F:L-phenylalanine transmembrane transporter activity"/>
    <property type="evidence" value="ECO:0007669"/>
    <property type="project" value="TreeGrafter"/>
</dbReference>
<evidence type="ECO:0000313" key="5">
    <source>
        <dbReference type="EMBL" id="XCC95372.1"/>
    </source>
</evidence>
<dbReference type="InterPro" id="IPR003439">
    <property type="entry name" value="ABC_transporter-like_ATP-bd"/>
</dbReference>
<dbReference type="InterPro" id="IPR032823">
    <property type="entry name" value="BCA_ABC_TP_C"/>
</dbReference>
<dbReference type="InterPro" id="IPR027417">
    <property type="entry name" value="P-loop_NTPase"/>
</dbReference>
<dbReference type="RefSeq" id="WP_353474214.1">
    <property type="nucleotide sequence ID" value="NZ_CP123385.1"/>
</dbReference>
<dbReference type="GO" id="GO:0015188">
    <property type="term" value="F:L-isoleucine transmembrane transporter activity"/>
    <property type="evidence" value="ECO:0007669"/>
    <property type="project" value="TreeGrafter"/>
</dbReference>
<organism evidence="5">
    <name type="scientific">Alloyangia sp. H15</name>
    <dbReference type="NCBI Taxonomy" id="3029062"/>
    <lineage>
        <taxon>Bacteria</taxon>
        <taxon>Pseudomonadati</taxon>
        <taxon>Pseudomonadota</taxon>
        <taxon>Alphaproteobacteria</taxon>
        <taxon>Rhodobacterales</taxon>
        <taxon>Roseobacteraceae</taxon>
        <taxon>Alloyangia</taxon>
    </lineage>
</organism>
<protein>
    <submittedName>
        <fullName evidence="5">ABC transporter ATP-binding protein</fullName>
    </submittedName>
</protein>
<dbReference type="InterPro" id="IPR003593">
    <property type="entry name" value="AAA+_ATPase"/>
</dbReference>
<dbReference type="PROSITE" id="PS00211">
    <property type="entry name" value="ABC_TRANSPORTER_1"/>
    <property type="match status" value="1"/>
</dbReference>
<dbReference type="GO" id="GO:0005524">
    <property type="term" value="F:ATP binding"/>
    <property type="evidence" value="ECO:0007669"/>
    <property type="project" value="UniProtKB-KW"/>
</dbReference>
<dbReference type="Pfam" id="PF00005">
    <property type="entry name" value="ABC_tran"/>
    <property type="match status" value="1"/>
</dbReference>
<reference evidence="5" key="1">
    <citation type="submission" date="2023-02" db="EMBL/GenBank/DDBJ databases">
        <title>Description and genomic characterization of Salipiger bruguierae sp. nov., isolated from the sediment of mangrove plant Bruguiera sexangula.</title>
        <authorList>
            <person name="Long M."/>
        </authorList>
    </citation>
    <scope>NUCLEOTIDE SEQUENCE</scope>
    <source>
        <strain evidence="5">H15</strain>
    </source>
</reference>
<dbReference type="SMART" id="SM00382">
    <property type="entry name" value="AAA"/>
    <property type="match status" value="1"/>
</dbReference>
<dbReference type="Gene3D" id="3.40.50.300">
    <property type="entry name" value="P-loop containing nucleotide triphosphate hydrolases"/>
    <property type="match status" value="1"/>
</dbReference>
<evidence type="ECO:0000259" key="4">
    <source>
        <dbReference type="PROSITE" id="PS50893"/>
    </source>
</evidence>
<evidence type="ECO:0000256" key="1">
    <source>
        <dbReference type="ARBA" id="ARBA00022448"/>
    </source>
</evidence>
<dbReference type="GO" id="GO:1903806">
    <property type="term" value="P:L-isoleucine import across plasma membrane"/>
    <property type="evidence" value="ECO:0007669"/>
    <property type="project" value="TreeGrafter"/>
</dbReference>
<dbReference type="InterPro" id="IPR051120">
    <property type="entry name" value="ABC_AA/LPS_Transport"/>
</dbReference>
<evidence type="ECO:0000256" key="2">
    <source>
        <dbReference type="ARBA" id="ARBA00022741"/>
    </source>
</evidence>
<dbReference type="PROSITE" id="PS50893">
    <property type="entry name" value="ABC_TRANSPORTER_2"/>
    <property type="match status" value="1"/>
</dbReference>
<keyword evidence="3 5" id="KW-0067">ATP-binding</keyword>
<name>A0AAU8AKJ9_9RHOB</name>
<feature type="domain" description="ABC transporter" evidence="4">
    <location>
        <begin position="7"/>
        <end position="254"/>
    </location>
</feature>
<dbReference type="InterPro" id="IPR017871">
    <property type="entry name" value="ABC_transporter-like_CS"/>
</dbReference>
<dbReference type="EMBL" id="CP123385">
    <property type="protein sequence ID" value="XCC95372.1"/>
    <property type="molecule type" value="Genomic_DNA"/>
</dbReference>